<dbReference type="EMBL" id="MCGO01000021">
    <property type="protein sequence ID" value="ORY44867.1"/>
    <property type="molecule type" value="Genomic_DNA"/>
</dbReference>
<sequence length="256" mass="28272">MFSFCLAKLVPKLAVSEAMASSSSSSSCCPPQPTAVSKSVLVTLGPEDHTFNLHSSMRSVLRTVGEITQLYTMIKHKHSSLCFSILAPVKSSDVEVERAGVQRFLDTVTSIPNLTSDKDVQSFFESEFSFSPDFQITALMAPLHRSASQFAISVFVAQKEASDCDAQISILRTHIELVKEVFANLEQKIDLFITCSSEYEAVLIDLDSHLHEEAVLSDIRVPCSKPTLNFKSHNFVQLFMGAIKQLIVCTTRSMLV</sequence>
<keyword evidence="2" id="KW-1185">Reference proteome</keyword>
<organism evidence="1 2">
    <name type="scientific">Rhizoclosmatium globosum</name>
    <dbReference type="NCBI Taxonomy" id="329046"/>
    <lineage>
        <taxon>Eukaryota</taxon>
        <taxon>Fungi</taxon>
        <taxon>Fungi incertae sedis</taxon>
        <taxon>Chytridiomycota</taxon>
        <taxon>Chytridiomycota incertae sedis</taxon>
        <taxon>Chytridiomycetes</taxon>
        <taxon>Chytridiales</taxon>
        <taxon>Chytriomycetaceae</taxon>
        <taxon>Rhizoclosmatium</taxon>
    </lineage>
</organism>
<dbReference type="GO" id="GO:0035091">
    <property type="term" value="F:phosphatidylinositol binding"/>
    <property type="evidence" value="ECO:0007669"/>
    <property type="project" value="InterPro"/>
</dbReference>
<dbReference type="SUPFAM" id="SSF64268">
    <property type="entry name" value="PX domain"/>
    <property type="match status" value="1"/>
</dbReference>
<dbReference type="InterPro" id="IPR036871">
    <property type="entry name" value="PX_dom_sf"/>
</dbReference>
<accession>A0A1Y2CD88</accession>
<dbReference type="AlphaFoldDB" id="A0A1Y2CD88"/>
<dbReference type="Proteomes" id="UP000193642">
    <property type="component" value="Unassembled WGS sequence"/>
</dbReference>
<name>A0A1Y2CD88_9FUNG</name>
<reference evidence="1 2" key="1">
    <citation type="submission" date="2016-07" db="EMBL/GenBank/DDBJ databases">
        <title>Pervasive Adenine N6-methylation of Active Genes in Fungi.</title>
        <authorList>
            <consortium name="DOE Joint Genome Institute"/>
            <person name="Mondo S.J."/>
            <person name="Dannebaum R.O."/>
            <person name="Kuo R.C."/>
            <person name="Labutti K."/>
            <person name="Haridas S."/>
            <person name="Kuo A."/>
            <person name="Salamov A."/>
            <person name="Ahrendt S.R."/>
            <person name="Lipzen A."/>
            <person name="Sullivan W."/>
            <person name="Andreopoulos W.B."/>
            <person name="Clum A."/>
            <person name="Lindquist E."/>
            <person name="Daum C."/>
            <person name="Ramamoorthy G.K."/>
            <person name="Gryganskyi A."/>
            <person name="Culley D."/>
            <person name="Magnuson J.K."/>
            <person name="James T.Y."/>
            <person name="O'Malley M.A."/>
            <person name="Stajich J.E."/>
            <person name="Spatafora J.W."/>
            <person name="Visel A."/>
            <person name="Grigoriev I.V."/>
        </authorList>
    </citation>
    <scope>NUCLEOTIDE SEQUENCE [LARGE SCALE GENOMIC DNA]</scope>
    <source>
        <strain evidence="1 2">JEL800</strain>
    </source>
</reference>
<comment type="caution">
    <text evidence="1">The sequence shown here is derived from an EMBL/GenBank/DDBJ whole genome shotgun (WGS) entry which is preliminary data.</text>
</comment>
<protein>
    <submittedName>
        <fullName evidence="1">Uncharacterized protein</fullName>
    </submittedName>
</protein>
<evidence type="ECO:0000313" key="2">
    <source>
        <dbReference type="Proteomes" id="UP000193642"/>
    </source>
</evidence>
<evidence type="ECO:0000313" key="1">
    <source>
        <dbReference type="EMBL" id="ORY44867.1"/>
    </source>
</evidence>
<proteinExistence type="predicted"/>
<gene>
    <name evidence="1" type="ORF">BCR33DRAFT_211405</name>
</gene>